<gene>
    <name evidence="4" type="ORF">LCMiAC02_05390</name>
</gene>
<dbReference type="InterPro" id="IPR013087">
    <property type="entry name" value="Znf_C2H2_type"/>
</dbReference>
<keyword evidence="1" id="KW-0479">Metal-binding</keyword>
<keyword evidence="1" id="KW-0862">Zinc</keyword>
<dbReference type="PROSITE" id="PS50157">
    <property type="entry name" value="ZINC_FINGER_C2H2_2"/>
    <property type="match status" value="1"/>
</dbReference>
<dbReference type="GO" id="GO:0008270">
    <property type="term" value="F:zinc ion binding"/>
    <property type="evidence" value="ECO:0007669"/>
    <property type="project" value="UniProtKB-KW"/>
</dbReference>
<proteinExistence type="predicted"/>
<keyword evidence="1" id="KW-0863">Zinc-finger</keyword>
<evidence type="ECO:0000259" key="3">
    <source>
        <dbReference type="PROSITE" id="PS50157"/>
    </source>
</evidence>
<feature type="compositionally biased region" description="Low complexity" evidence="2">
    <location>
        <begin position="119"/>
        <end position="138"/>
    </location>
</feature>
<dbReference type="EMBL" id="MK500422">
    <property type="protein sequence ID" value="QBK89444.1"/>
    <property type="molecule type" value="Genomic_DNA"/>
</dbReference>
<evidence type="ECO:0000256" key="1">
    <source>
        <dbReference type="PROSITE-ProRule" id="PRU00042"/>
    </source>
</evidence>
<dbReference type="SUPFAM" id="SSF57667">
    <property type="entry name" value="beta-beta-alpha zinc fingers"/>
    <property type="match status" value="1"/>
</dbReference>
<feature type="domain" description="C2H2-type" evidence="3">
    <location>
        <begin position="62"/>
        <end position="91"/>
    </location>
</feature>
<evidence type="ECO:0000313" key="4">
    <source>
        <dbReference type="EMBL" id="QBK89444.1"/>
    </source>
</evidence>
<name>A0A481Z1W3_9VIRU</name>
<dbReference type="Gene3D" id="3.30.160.60">
    <property type="entry name" value="Classic Zinc Finger"/>
    <property type="match status" value="1"/>
</dbReference>
<evidence type="ECO:0000256" key="2">
    <source>
        <dbReference type="SAM" id="MobiDB-lite"/>
    </source>
</evidence>
<organism evidence="4">
    <name type="scientific">Mimivirus LCMiAC02</name>
    <dbReference type="NCBI Taxonomy" id="2506609"/>
    <lineage>
        <taxon>Viruses</taxon>
        <taxon>Varidnaviria</taxon>
        <taxon>Bamfordvirae</taxon>
        <taxon>Nucleocytoviricota</taxon>
        <taxon>Megaviricetes</taxon>
        <taxon>Imitervirales</taxon>
        <taxon>Mimiviridae</taxon>
        <taxon>Klosneuvirinae</taxon>
    </lineage>
</organism>
<feature type="region of interest" description="Disordered" evidence="2">
    <location>
        <begin position="117"/>
        <end position="138"/>
    </location>
</feature>
<accession>A0A481Z1W3</accession>
<protein>
    <submittedName>
        <fullName evidence="4">BED zinc finger protein</fullName>
    </submittedName>
</protein>
<dbReference type="InterPro" id="IPR036236">
    <property type="entry name" value="Znf_C2H2_sf"/>
</dbReference>
<sequence>MKNEGIKMDSEKMDTLNDIDDVSKYNEDNTTSDVFDDIKKILHQKPPKSWIHHQKPPKENSHICAYCNKQFSRKDSLTRHLFDRCKTKNKNEEDMKNLLNRLVMQMENLKKEIKSIKGNNTTNNTNTNTNTNSHNTNNVQNNINLLSFGKDNMEGISNEEIKKILKRGFKSIQLMTKKTNFDPDIPENHNVYINNIKSQYAITYNKGRWVLDKTEDVIDRIYDDKYGFLEQKYHELKNELKQYDRKKIERILDQYEGVKISKIFDEIRLILYNNRHIPLRTRKIMNK</sequence>
<reference evidence="4" key="1">
    <citation type="journal article" date="2019" name="MBio">
        <title>Virus Genomes from Deep Sea Sediments Expand the Ocean Megavirome and Support Independent Origins of Viral Gigantism.</title>
        <authorList>
            <person name="Backstrom D."/>
            <person name="Yutin N."/>
            <person name="Jorgensen S.L."/>
            <person name="Dharamshi J."/>
            <person name="Homa F."/>
            <person name="Zaremba-Niedwiedzka K."/>
            <person name="Spang A."/>
            <person name="Wolf Y.I."/>
            <person name="Koonin E.V."/>
            <person name="Ettema T.J."/>
        </authorList>
    </citation>
    <scope>NUCLEOTIDE SEQUENCE</scope>
</reference>